<dbReference type="PANTHER" id="PTHR24006">
    <property type="entry name" value="UBIQUITIN CARBOXYL-TERMINAL HYDROLASE"/>
    <property type="match status" value="1"/>
</dbReference>
<feature type="region of interest" description="Disordered" evidence="1">
    <location>
        <begin position="2522"/>
        <end position="2557"/>
    </location>
</feature>
<protein>
    <recommendedName>
        <fullName evidence="2">USP domain-containing protein</fullName>
    </recommendedName>
</protein>
<dbReference type="Gene3D" id="3.90.70.10">
    <property type="entry name" value="Cysteine proteinases"/>
    <property type="match status" value="1"/>
</dbReference>
<feature type="compositionally biased region" description="Acidic residues" evidence="1">
    <location>
        <begin position="2523"/>
        <end position="2540"/>
    </location>
</feature>
<dbReference type="GO" id="GO:0005634">
    <property type="term" value="C:nucleus"/>
    <property type="evidence" value="ECO:0007669"/>
    <property type="project" value="TreeGrafter"/>
</dbReference>
<dbReference type="InterPro" id="IPR021905">
    <property type="entry name" value="DUF3517"/>
</dbReference>
<reference evidence="3" key="1">
    <citation type="submission" date="2022-12" db="EMBL/GenBank/DDBJ databases">
        <authorList>
            <person name="Petersen C."/>
        </authorList>
    </citation>
    <scope>NUCLEOTIDE SEQUENCE</scope>
    <source>
        <strain evidence="3">IBT 35675</strain>
    </source>
</reference>
<dbReference type="Proteomes" id="UP001148299">
    <property type="component" value="Unassembled WGS sequence"/>
</dbReference>
<dbReference type="GO" id="GO:0005829">
    <property type="term" value="C:cytosol"/>
    <property type="evidence" value="ECO:0007669"/>
    <property type="project" value="TreeGrafter"/>
</dbReference>
<dbReference type="InterPro" id="IPR050164">
    <property type="entry name" value="Peptidase_C19"/>
</dbReference>
<dbReference type="GO" id="GO:0016579">
    <property type="term" value="P:protein deubiquitination"/>
    <property type="evidence" value="ECO:0007669"/>
    <property type="project" value="InterPro"/>
</dbReference>
<dbReference type="GO" id="GO:0004843">
    <property type="term" value="F:cysteine-type deubiquitinase activity"/>
    <property type="evidence" value="ECO:0007669"/>
    <property type="project" value="InterPro"/>
</dbReference>
<gene>
    <name evidence="3" type="ORF">N7541_004302</name>
</gene>
<feature type="compositionally biased region" description="Polar residues" evidence="1">
    <location>
        <begin position="74"/>
        <end position="85"/>
    </location>
</feature>
<sequence>MAAPPPDSSYAPPDTPVNETPFLDDSMEDLDPQATRKRPRLDSGSGVSPTLSLDGTSRTASVAPASDMDEASDSSRVASKVTINMKSPLLPAHDSPESQLPAHPSKLQPDADGAPAVITLSSTPSTPRSPEIEVAEPEDIDQDPGSSNWRPLEHVVKDQDDLEVIEIHDTPTLADIFPKLDEDMTHRENFKALGEMIELGEQSMYPTPCIMRNTNFKFLGHQRETQALFAVKRWMTTCTQELDRLTLEEFTADLEFWEFMPHVVECLLRRRPQLHLERVEDPWAFFEELLLDFSRIVLHLVRLDTSILSRLNGDSGIDPPMSTSRRYLSTFSWVFNSPLAPFFSTLNDQYHLETLNFIARLKDQVISHPFDAPGALLQYISHVLALLPELPSVFTNIAIIMSNTLLFFQFGFENSKKDLPGSVVTVPSVDVNLQTLYETTQAVDKAYQAMVAKKVQVITSELSAHLLGVLYRTYEFLCSTEPDFMFELARDLGMVLPTDTDLAQTQMCVISTWKVDALKKQIMAGRMELRVNGVESLQSDLVNLWTNQFSRNGSLQFMQYMVKLLREIKILEYLMGIDSHPQLIARASNVFGFLIVTGDYDNYITDVIWKTVTDCQDDRTFSEVIAMLTRTVNMHPSRSSALVYVCEKLIELPLQRFDARILELCQQLLLRTQESPYDLDYRVIANSDNETIPLKLCVRLVRESAGADLPLEKKEMLQQFGRQQLVKSARTGLSEEDKTDTYTGCIQDIAAMNSYTAGSIQVLNALVSCEGSRELGRLANDFDLTHLVITELRQFVDQLDTISDNLSLQHAFHSRVDLLQRIIEFAPETITPELGNTLWKEILMSDKLAHNERLIIWKMMQNATKTSRANPFIERCINEYLPDVLPKSYSHEILWFAQQSVHYDIRVQVPSPALEDEVIVVPGMDRIWNFILTAPPNTIENDAIKFAINLYLDHGIMGRSPASAVDATHIALVGRCVDQLKSAASSLKPPCNGVATTDGPMDVDPYNERLGTEELVFSRSLEFLRQLLHGLRTRPQFSSPRSESGSPPSFSHLQPKGEVVYIRYQCFGVAGQHAQRTMQIGDLSTAGELVDRLTQLTRFSKFITIFGGQKLDLLQNPNTLLKDLNLGSGLLLVKKNDDAEIITPTPWNRPMTAVDKEVLKHFDELYDLLGLKDDLARQIIDFLVAFPPQGQALELVRSTNNSEKEIFPLKTPFKALYSLNTLMTCLREMSLAVEINSDFVSHSIEVLVAFLTMDELFNSLTGGSITMVLASRAIECLLLAIPVHHPTETSAVLIPDITSLVPRVLSLLEIGRGEHAAGQATLFTRNLVCHSFGILVEGSLRDQNIWNTVKAQVNFDSLVSSLLLCENDRPVRRDIVERLKMLAGTVKSKQMPASPSSEELSTKESPLRIDMLATIWSAFVNNIPQTCEVANQSEEFFTASLFIFSSVAERSPRDVVLSEYMKEWTAVLLEHETKEYVGRETADALVLGLSAHLELCLELAINANVPLESEYVSILRFNGDSNYADMHCRHIAEQLLNKYLFPDFMPEGGNFADLRTPMMHSYTRQRLYHVVTLLCQQSDETYGRIVELLDSMVPRDSSYMENSFDRHMMIRSPKGYAGLKNLSNTCYLNSLMTQLFMNVDFRDFILKLQIADPVSQKLLSETQKLFTWMQETWRRSVEPSDFVESILTYDNEQIDVGIQMDVDEFYNLLFDRWEGQILDSEKKKSFRSFYGGQLVQQIKSMECDHISEREEPFSAIQCEIKGKACLEESLRAYVAGEVMQGDNKYSCTSCGRHVDAVKRACLKDVPDNLIFHLKRFDFDMLTMLRSKINDEFRFSDLIDMAPYTVEHLSHPDQPAEPDMFELVGVLVHSGTAESGHYYSYTRERPSLGQEASWVEFNDSEVSEFHPHSIPSHCFGGVEQPKSMNNSRAKPWNAYMLFYQRVSETEESKAAQKTPKPRVPVHVPVSLSMKNYIAMDNELLIRTYCLLDPQYAFFVDGLLRRWSNMALGDNKLKAESFAVDVGMDTMEQLISRTKDLHGLEDIHRSLSDMVTSSSGAAQSVLRWVVDRESSMQNLMTKTPVQDVRTRHFSLIHRALGRLHSLSTDPDADDDDRLGWRLELEAAVERIVPLVTEVWSTVQALPRYWEDFFGFLNKTCTYGPSVVQIVLDQGVLLTCLHILWIDQEDRKGLQNRHPNYVRAMEKGRRFSYSGLLSLCLTLFKHIDLSLEPSSIGENRQMLAETGKLSIRECELEFITPLDPDGSLSLLSKIFKHWSVSRTPYARGILAVFLDGEPEAGFLTVIQKSLENGLRTDPAIQCVSYLEAAVVFCQHCPYQARVAEMINFVANGIDTIDSSGGQEHLDFFIQVCDITNRRLGLGRRDFSKISLNHLPTFAPTLLIDMGESVRHNTRAFLDEVFAGTKDEATAHMDNELNGEANESGSLSNIIVGEERIALGRRLQVSCADRLQKSFMKEGLRHIDYRQLESILAIINYCLTTFYGDSEDDMIEVQKTRDLLSDLQTMSLQEIQDDPASESDVASGEEWEGQSGMASDSDIGVRGSP</sequence>
<comment type="caution">
    <text evidence="3">The sequence shown here is derived from an EMBL/GenBank/DDBJ whole genome shotgun (WGS) entry which is preliminary data.</text>
</comment>
<dbReference type="PROSITE" id="PS00973">
    <property type="entry name" value="USP_2"/>
    <property type="match status" value="1"/>
</dbReference>
<dbReference type="PANTHER" id="PTHR24006:SF827">
    <property type="entry name" value="UBIQUITIN CARBOXYL-TERMINAL HYDROLASE 34"/>
    <property type="match status" value="1"/>
</dbReference>
<reference evidence="3" key="2">
    <citation type="journal article" date="2023" name="IMA Fungus">
        <title>Comparative genomic study of the Penicillium genus elucidates a diverse pangenome and 15 lateral gene transfer events.</title>
        <authorList>
            <person name="Petersen C."/>
            <person name="Sorensen T."/>
            <person name="Nielsen M.R."/>
            <person name="Sondergaard T.E."/>
            <person name="Sorensen J.L."/>
            <person name="Fitzpatrick D.A."/>
            <person name="Frisvad J.C."/>
            <person name="Nielsen K.L."/>
        </authorList>
    </citation>
    <scope>NUCLEOTIDE SEQUENCE</scope>
    <source>
        <strain evidence="3">IBT 35675</strain>
    </source>
</reference>
<dbReference type="PROSITE" id="PS50235">
    <property type="entry name" value="USP_3"/>
    <property type="match status" value="1"/>
</dbReference>
<dbReference type="Pfam" id="PF00443">
    <property type="entry name" value="UCH"/>
    <property type="match status" value="1"/>
</dbReference>
<name>A0A9W9UUK4_PENBR</name>
<dbReference type="InterPro" id="IPR038765">
    <property type="entry name" value="Papain-like_cys_pep_sf"/>
</dbReference>
<feature type="domain" description="USP" evidence="2">
    <location>
        <begin position="1617"/>
        <end position="1941"/>
    </location>
</feature>
<keyword evidence="4" id="KW-1185">Reference proteome</keyword>
<dbReference type="Pfam" id="PF12030">
    <property type="entry name" value="DUF3517"/>
    <property type="match status" value="1"/>
</dbReference>
<dbReference type="FunFam" id="3.90.70.10:FF:000136">
    <property type="entry name" value="Ubiquitin C-terminal hydrolase, putative"/>
    <property type="match status" value="1"/>
</dbReference>
<dbReference type="InterPro" id="IPR018200">
    <property type="entry name" value="USP_CS"/>
</dbReference>
<dbReference type="InterPro" id="IPR028889">
    <property type="entry name" value="USP"/>
</dbReference>
<evidence type="ECO:0000313" key="3">
    <source>
        <dbReference type="EMBL" id="KAJ5357144.1"/>
    </source>
</evidence>
<organism evidence="3 4">
    <name type="scientific">Penicillium brevicompactum</name>
    <dbReference type="NCBI Taxonomy" id="5074"/>
    <lineage>
        <taxon>Eukaryota</taxon>
        <taxon>Fungi</taxon>
        <taxon>Dikarya</taxon>
        <taxon>Ascomycota</taxon>
        <taxon>Pezizomycotina</taxon>
        <taxon>Eurotiomycetes</taxon>
        <taxon>Eurotiomycetidae</taxon>
        <taxon>Eurotiales</taxon>
        <taxon>Aspergillaceae</taxon>
        <taxon>Penicillium</taxon>
    </lineage>
</organism>
<evidence type="ECO:0000256" key="1">
    <source>
        <dbReference type="SAM" id="MobiDB-lite"/>
    </source>
</evidence>
<dbReference type="SUPFAM" id="SSF54001">
    <property type="entry name" value="Cysteine proteinases"/>
    <property type="match status" value="1"/>
</dbReference>
<dbReference type="EMBL" id="JAPZBR010000003">
    <property type="protein sequence ID" value="KAJ5357144.1"/>
    <property type="molecule type" value="Genomic_DNA"/>
</dbReference>
<evidence type="ECO:0000313" key="4">
    <source>
        <dbReference type="Proteomes" id="UP001148299"/>
    </source>
</evidence>
<accession>A0A9W9UUK4</accession>
<dbReference type="InterPro" id="IPR001394">
    <property type="entry name" value="Peptidase_C19_UCH"/>
</dbReference>
<dbReference type="CDD" id="cd02659">
    <property type="entry name" value="peptidase_C19C"/>
    <property type="match status" value="1"/>
</dbReference>
<feature type="compositionally biased region" description="Low complexity" evidence="1">
    <location>
        <begin position="119"/>
        <end position="129"/>
    </location>
</feature>
<feature type="region of interest" description="Disordered" evidence="1">
    <location>
        <begin position="1"/>
        <end position="130"/>
    </location>
</feature>
<proteinExistence type="predicted"/>
<evidence type="ECO:0000259" key="2">
    <source>
        <dbReference type="PROSITE" id="PS50235"/>
    </source>
</evidence>
<feature type="compositionally biased region" description="Polar residues" evidence="1">
    <location>
        <begin position="45"/>
        <end position="60"/>
    </location>
</feature>